<dbReference type="InterPro" id="IPR018962">
    <property type="entry name" value="DUF1995"/>
</dbReference>
<protein>
    <recommendedName>
        <fullName evidence="1">DUF1995 domain-containing protein</fullName>
    </recommendedName>
</protein>
<dbReference type="AlphaFoldDB" id="A0AAE0BFP9"/>
<feature type="domain" description="DUF1995" evidence="1">
    <location>
        <begin position="18"/>
        <end position="238"/>
    </location>
</feature>
<evidence type="ECO:0000259" key="1">
    <source>
        <dbReference type="Pfam" id="PF09353"/>
    </source>
</evidence>
<name>A0AAE0BFP9_9CHLO</name>
<dbReference type="Pfam" id="PF09353">
    <property type="entry name" value="DUF1995"/>
    <property type="match status" value="1"/>
</dbReference>
<dbReference type="PANTHER" id="PTHR35509">
    <property type="entry name" value="DOMAIN PROTEIN, PUTATIVE (DUF1995)-RELATED"/>
    <property type="match status" value="1"/>
</dbReference>
<dbReference type="Proteomes" id="UP001190700">
    <property type="component" value="Unassembled WGS sequence"/>
</dbReference>
<accession>A0AAE0BFP9</accession>
<dbReference type="InterPro" id="IPR053021">
    <property type="entry name" value="Chloroplast_ADK"/>
</dbReference>
<evidence type="ECO:0000313" key="2">
    <source>
        <dbReference type="EMBL" id="KAK3235753.1"/>
    </source>
</evidence>
<evidence type="ECO:0000313" key="3">
    <source>
        <dbReference type="Proteomes" id="UP001190700"/>
    </source>
</evidence>
<dbReference type="EMBL" id="LGRX02035223">
    <property type="protein sequence ID" value="KAK3235753.1"/>
    <property type="molecule type" value="Genomic_DNA"/>
</dbReference>
<dbReference type="PANTHER" id="PTHR35509:SF1">
    <property type="entry name" value="DOMAIN PROTEIN, PUTATIVE (DUF1995)-RELATED"/>
    <property type="match status" value="1"/>
</dbReference>
<organism evidence="2 3">
    <name type="scientific">Cymbomonas tetramitiformis</name>
    <dbReference type="NCBI Taxonomy" id="36881"/>
    <lineage>
        <taxon>Eukaryota</taxon>
        <taxon>Viridiplantae</taxon>
        <taxon>Chlorophyta</taxon>
        <taxon>Pyramimonadophyceae</taxon>
        <taxon>Pyramimonadales</taxon>
        <taxon>Pyramimonadaceae</taxon>
        <taxon>Cymbomonas</taxon>
    </lineage>
</organism>
<keyword evidence="3" id="KW-1185">Reference proteome</keyword>
<reference evidence="2 3" key="1">
    <citation type="journal article" date="2015" name="Genome Biol. Evol.">
        <title>Comparative Genomics of a Bacterivorous Green Alga Reveals Evolutionary Causalities and Consequences of Phago-Mixotrophic Mode of Nutrition.</title>
        <authorList>
            <person name="Burns J.A."/>
            <person name="Paasch A."/>
            <person name="Narechania A."/>
            <person name="Kim E."/>
        </authorList>
    </citation>
    <scope>NUCLEOTIDE SEQUENCE [LARGE SCALE GENOMIC DNA]</scope>
    <source>
        <strain evidence="2 3">PLY_AMNH</strain>
    </source>
</reference>
<comment type="caution">
    <text evidence="2">The sequence shown here is derived from an EMBL/GenBank/DDBJ whole genome shotgun (WGS) entry which is preliminary data.</text>
</comment>
<proteinExistence type="predicted"/>
<gene>
    <name evidence="2" type="ORF">CYMTET_54066</name>
</gene>
<sequence length="282" mass="30361">MTPPELGTEIERDDDALPDNLLGAVTQAGEATAEAIKSGRKRCVAELLIPELWDPTSGAVMAEEGDQLRWWELAREFIERLGAAHGGNVKAVFPDAGVAAMLKNRWPDAPFAIASLDDREPMSADDSLVVITCPDPPSLKATKGLADNATTQDIPVVMFNPRLASGDVGIGVSVRRMRSEFLSTFLTSYSIYPLTAPDGSVFRCFPNEWQVFLADPMAPGRYQLVAQRSARPAGEGLDNIIDDFFGVGAEGEDNEEGSAGAGLANVGKAMKSMQRFMKQLSQ</sequence>